<proteinExistence type="predicted"/>
<comment type="caution">
    <text evidence="2">The sequence shown here is derived from an EMBL/GenBank/DDBJ whole genome shotgun (WGS) entry which is preliminary data.</text>
</comment>
<dbReference type="OrthoDB" id="821652at2"/>
<dbReference type="RefSeq" id="WP_125466601.1">
    <property type="nucleotide sequence ID" value="NZ_RWBG01000001.1"/>
</dbReference>
<keyword evidence="1" id="KW-0732">Signal</keyword>
<sequence>MASKLLLVLTLFFTGLSFSQDKIKYTDDEIDMLKAYYFNEGFNTPARKKLSTLIMKDGTTYKGYCKSVITKKGQIHKVYFKDSISGDKMTLNVKDIAEAYLFASGMEKFNKASKKINNWGMGRNSMSKVTSSDQIYFENQMVSLKNKKDKQEFLMQLLNPNFSHIIAVYHDPFAKETGGVRFGGAPKIGGGVIKSYYVKKDDKIIWLHKSDFEENYNFLFGDNENFIKKYPYNAVDWDWFSGLVLEYTKMSSDKS</sequence>
<dbReference type="AlphaFoldDB" id="A0A3R9MJ43"/>
<organism evidence="2 3">
    <name type="scientific">Mangrovimonas spongiae</name>
    <dbReference type="NCBI Taxonomy" id="2494697"/>
    <lineage>
        <taxon>Bacteria</taxon>
        <taxon>Pseudomonadati</taxon>
        <taxon>Bacteroidota</taxon>
        <taxon>Flavobacteriia</taxon>
        <taxon>Flavobacteriales</taxon>
        <taxon>Flavobacteriaceae</taxon>
        <taxon>Mangrovimonas</taxon>
    </lineage>
</organism>
<keyword evidence="3" id="KW-1185">Reference proteome</keyword>
<name>A0A3R9MJ43_9FLAO</name>
<gene>
    <name evidence="2" type="ORF">EJA19_01660</name>
</gene>
<feature type="chain" id="PRO_5018654972" evidence="1">
    <location>
        <begin position="20"/>
        <end position="255"/>
    </location>
</feature>
<dbReference type="Proteomes" id="UP000270620">
    <property type="component" value="Unassembled WGS sequence"/>
</dbReference>
<reference evidence="2 3" key="1">
    <citation type="submission" date="2018-12" db="EMBL/GenBank/DDBJ databases">
        <title>Mangrovimonas spongiae sp. nov., a novel member of the genus Mangrovimonas isolated from marine sponge.</title>
        <authorList>
            <person name="Zhuang L."/>
            <person name="Luo L."/>
        </authorList>
    </citation>
    <scope>NUCLEOTIDE SEQUENCE [LARGE SCALE GENOMIC DNA]</scope>
    <source>
        <strain evidence="2 3">HN-E26</strain>
    </source>
</reference>
<protein>
    <submittedName>
        <fullName evidence="2">Uncharacterized protein</fullName>
    </submittedName>
</protein>
<accession>A0A3R9MJ43</accession>
<evidence type="ECO:0000256" key="1">
    <source>
        <dbReference type="SAM" id="SignalP"/>
    </source>
</evidence>
<evidence type="ECO:0000313" key="3">
    <source>
        <dbReference type="Proteomes" id="UP000270620"/>
    </source>
</evidence>
<evidence type="ECO:0000313" key="2">
    <source>
        <dbReference type="EMBL" id="RSK41607.1"/>
    </source>
</evidence>
<dbReference type="EMBL" id="RWBG01000001">
    <property type="protein sequence ID" value="RSK41607.1"/>
    <property type="molecule type" value="Genomic_DNA"/>
</dbReference>
<feature type="signal peptide" evidence="1">
    <location>
        <begin position="1"/>
        <end position="19"/>
    </location>
</feature>